<protein>
    <submittedName>
        <fullName evidence="6">CoA ester lyase</fullName>
    </submittedName>
</protein>
<reference evidence="6 7" key="1">
    <citation type="submission" date="2020-10" db="EMBL/GenBank/DDBJ databases">
        <title>Aquamicrobium zhengzhouensis sp. nov., a exopolysaccharide producing bacterium isolated from farmland soil.</title>
        <authorList>
            <person name="Wang X."/>
        </authorList>
    </citation>
    <scope>NUCLEOTIDE SEQUENCE [LARGE SCALE GENOMIC DNA]</scope>
    <source>
        <strain evidence="7">cd-1</strain>
    </source>
</reference>
<name>A0ABS0SFY5_9HYPH</name>
<feature type="domain" description="HpcH/HpaI aldolase/citrate lyase" evidence="5">
    <location>
        <begin position="10"/>
        <end position="228"/>
    </location>
</feature>
<proteinExistence type="inferred from homology"/>
<dbReference type="PANTHER" id="PTHR32308:SF10">
    <property type="entry name" value="CITRATE LYASE SUBUNIT BETA"/>
    <property type="match status" value="1"/>
</dbReference>
<keyword evidence="3" id="KW-0479">Metal-binding</keyword>
<evidence type="ECO:0000256" key="2">
    <source>
        <dbReference type="ARBA" id="ARBA00005568"/>
    </source>
</evidence>
<keyword evidence="4" id="KW-0460">Magnesium</keyword>
<accession>A0ABS0SFY5</accession>
<dbReference type="EMBL" id="JADGMQ010000013">
    <property type="protein sequence ID" value="MBI1622176.1"/>
    <property type="molecule type" value="Genomic_DNA"/>
</dbReference>
<keyword evidence="7" id="KW-1185">Reference proteome</keyword>
<comment type="similarity">
    <text evidence="2">Belongs to the HpcH/HpaI aldolase family.</text>
</comment>
<gene>
    <name evidence="6" type="ORF">IOD40_16065</name>
</gene>
<dbReference type="PANTHER" id="PTHR32308">
    <property type="entry name" value="LYASE BETA SUBUNIT, PUTATIVE (AFU_ORTHOLOGUE AFUA_4G13030)-RELATED"/>
    <property type="match status" value="1"/>
</dbReference>
<organism evidence="6 7">
    <name type="scientific">Aquamicrobium zhengzhouense</name>
    <dbReference type="NCBI Taxonomy" id="2781738"/>
    <lineage>
        <taxon>Bacteria</taxon>
        <taxon>Pseudomonadati</taxon>
        <taxon>Pseudomonadota</taxon>
        <taxon>Alphaproteobacteria</taxon>
        <taxon>Hyphomicrobiales</taxon>
        <taxon>Phyllobacteriaceae</taxon>
        <taxon>Aquamicrobium</taxon>
    </lineage>
</organism>
<evidence type="ECO:0000313" key="6">
    <source>
        <dbReference type="EMBL" id="MBI1622176.1"/>
    </source>
</evidence>
<dbReference type="GO" id="GO:0016829">
    <property type="term" value="F:lyase activity"/>
    <property type="evidence" value="ECO:0007669"/>
    <property type="project" value="UniProtKB-KW"/>
</dbReference>
<keyword evidence="6" id="KW-0456">Lyase</keyword>
<dbReference type="Proteomes" id="UP000601789">
    <property type="component" value="Unassembled WGS sequence"/>
</dbReference>
<dbReference type="RefSeq" id="WP_198477709.1">
    <property type="nucleotide sequence ID" value="NZ_JADGMQ010000013.1"/>
</dbReference>
<comment type="caution">
    <text evidence="6">The sequence shown here is derived from an EMBL/GenBank/DDBJ whole genome shotgun (WGS) entry which is preliminary data.</text>
</comment>
<dbReference type="Pfam" id="PF03328">
    <property type="entry name" value="HpcH_HpaI"/>
    <property type="match status" value="1"/>
</dbReference>
<dbReference type="InterPro" id="IPR005000">
    <property type="entry name" value="Aldolase/citrate-lyase_domain"/>
</dbReference>
<dbReference type="SUPFAM" id="SSF51621">
    <property type="entry name" value="Phosphoenolpyruvate/pyruvate domain"/>
    <property type="match status" value="1"/>
</dbReference>
<dbReference type="InterPro" id="IPR015813">
    <property type="entry name" value="Pyrv/PenolPyrv_kinase-like_dom"/>
</dbReference>
<dbReference type="PIRSF" id="PIRSF015582">
    <property type="entry name" value="Cit_lyase_B"/>
    <property type="match status" value="1"/>
</dbReference>
<dbReference type="InterPro" id="IPR011206">
    <property type="entry name" value="Citrate_lyase_beta/mcl1/mcl2"/>
</dbReference>
<comment type="cofactor">
    <cofactor evidence="1">
        <name>Mg(2+)</name>
        <dbReference type="ChEBI" id="CHEBI:18420"/>
    </cofactor>
</comment>
<evidence type="ECO:0000313" key="7">
    <source>
        <dbReference type="Proteomes" id="UP000601789"/>
    </source>
</evidence>
<evidence type="ECO:0000256" key="3">
    <source>
        <dbReference type="ARBA" id="ARBA00022723"/>
    </source>
</evidence>
<evidence type="ECO:0000256" key="1">
    <source>
        <dbReference type="ARBA" id="ARBA00001946"/>
    </source>
</evidence>
<sequence length="295" mass="31813">MTQKPFRPRRSVLYVPALNERALAKLAHLSCDAVIIDLEDAVAPSRKDEARNVLSTFLSTREDDGKEIAIRVNGLSTPWGRDDIALALSTRPDAILLPKVEAASDVLAASRLLDDGDPSGKLAIWSMIETPRGLLEVGSIASLGREPGSRLDCLIAGTNDLVKDTGVRATADRKWLLPWLMQMVLAARAGGVDILDGVSNDFTDLEAFAAECAQGRDMGFDGKTLIHPAQIAAANLAFSPDESEIAEALAIRAAFDQPENAETNVITIDGRMVERLHLQQAERLLAKAGLQRKAT</sequence>
<dbReference type="InterPro" id="IPR040442">
    <property type="entry name" value="Pyrv_kinase-like_dom_sf"/>
</dbReference>
<evidence type="ECO:0000259" key="5">
    <source>
        <dbReference type="Pfam" id="PF03328"/>
    </source>
</evidence>
<evidence type="ECO:0000256" key="4">
    <source>
        <dbReference type="ARBA" id="ARBA00022842"/>
    </source>
</evidence>
<dbReference type="Gene3D" id="3.20.20.60">
    <property type="entry name" value="Phosphoenolpyruvate-binding domains"/>
    <property type="match status" value="1"/>
</dbReference>